<evidence type="ECO:0000313" key="1">
    <source>
        <dbReference type="EMBL" id="MBS7662613.1"/>
    </source>
</evidence>
<proteinExistence type="predicted"/>
<dbReference type="EMBL" id="JADPMV010000001">
    <property type="protein sequence ID" value="MBS7662613.1"/>
    <property type="molecule type" value="Genomic_DNA"/>
</dbReference>
<reference evidence="1 2" key="1">
    <citation type="journal article" date="2021" name="Syst. Appl. Microbiol.">
        <title>Pseudomonas lalucatii sp. nov. isolated from Vallgornera, a karstic cave in Mallorca, Western Mediterranean.</title>
        <authorList>
            <person name="Busquets A."/>
            <person name="Mulet M."/>
            <person name="Gomila M."/>
            <person name="Garcia-Valdes E."/>
        </authorList>
    </citation>
    <scope>NUCLEOTIDE SEQUENCE [LARGE SCALE GENOMIC DNA]</scope>
    <source>
        <strain evidence="1 2">R1b54</strain>
    </source>
</reference>
<accession>A0ABS5Q2V0</accession>
<dbReference type="Proteomes" id="UP001196601">
    <property type="component" value="Unassembled WGS sequence"/>
</dbReference>
<sequence length="289" mass="31847">MSRHFERGVIASPGIIKRLPQGFQMERSLSAEELRYYIMYWDKIIIPGNNLVYIGLPDEETLINAGAIERPTIGFNGSFFGDQITDAILSCQSIVAKDLVRDKKTDWVIHQLTDECAFPSNYNQRRNIIRVDISSTLPAPPANTNVYEILEFKAARKDELANLHLHLDSLYETILSSPDPELASKKAISGLSSAIADLEKVTNERFTKTRKFDFSAELNLSGKDISAGAASGAIIDFFSTGMTIPLATVAGAVLSTLKITSKTTNTFQPASQNSKLAYLSTAKNHNILD</sequence>
<dbReference type="InterPro" id="IPR046203">
    <property type="entry name" value="DUF6236"/>
</dbReference>
<evidence type="ECO:0000313" key="2">
    <source>
        <dbReference type="Proteomes" id="UP001196601"/>
    </source>
</evidence>
<dbReference type="Pfam" id="PF19749">
    <property type="entry name" value="DUF6236"/>
    <property type="match status" value="1"/>
</dbReference>
<comment type="caution">
    <text evidence="1">The sequence shown here is derived from an EMBL/GenBank/DDBJ whole genome shotgun (WGS) entry which is preliminary data.</text>
</comment>
<gene>
    <name evidence="1" type="ORF">I0D00_11785</name>
</gene>
<protein>
    <submittedName>
        <fullName evidence="1">Uncharacterized protein</fullName>
    </submittedName>
</protein>
<keyword evidence="2" id="KW-1185">Reference proteome</keyword>
<name>A0ABS5Q2V0_9PSED</name>
<dbReference type="RefSeq" id="WP_213639911.1">
    <property type="nucleotide sequence ID" value="NZ_JADPMV010000001.1"/>
</dbReference>
<organism evidence="1 2">
    <name type="scientific">Pseudomonas lalucatii</name>
    <dbReference type="NCBI Taxonomy" id="1424203"/>
    <lineage>
        <taxon>Bacteria</taxon>
        <taxon>Pseudomonadati</taxon>
        <taxon>Pseudomonadota</taxon>
        <taxon>Gammaproteobacteria</taxon>
        <taxon>Pseudomonadales</taxon>
        <taxon>Pseudomonadaceae</taxon>
        <taxon>Pseudomonas</taxon>
    </lineage>
</organism>